<sequence>MRALWWCSGLWFALLLLGSANPVAADSAEQLFARYEPALLQVRVLEKASGAKASIGTGFVLEQPNLLVTNYHVVSEAVLFPDKYQLEYLAVGQKKGQLKVVAVDVINDLALVSTDYQPEQRFSIQDERPVQGATIYSLGNPHDLGMILVPGTYNGLQKYSFYPRIHFTGAVNAGMSGGPTVDAAGKVVGVNVASAGNQLGFLVPADALQALLQRFIKDGEVADFKQQIDQQLVSSQQKMFEQILSANWQLKDFGPGKVPDEVVPFIRCWGESNVEKDKDQLKKVAAFCSQSEEIFLSQQFTTGRIEMQFEWLHAPDLHPLQFFSRYQQNISSANPDNQAGKEDVTAFECQHKVVQQPNGQHAKTVFCVRAYRNFAGLFDALYLSASLDHDKQGLISHFTLSGITQQTAQAFSRKFSEAVLWQ</sequence>
<protein>
    <submittedName>
        <fullName evidence="2">Serine protease</fullName>
    </submittedName>
</protein>
<dbReference type="SUPFAM" id="SSF50494">
    <property type="entry name" value="Trypsin-like serine proteases"/>
    <property type="match status" value="1"/>
</dbReference>
<dbReference type="InterPro" id="IPR009003">
    <property type="entry name" value="Peptidase_S1_PA"/>
</dbReference>
<dbReference type="PANTHER" id="PTHR43019:SF23">
    <property type="entry name" value="PROTEASE DO-LIKE 5, CHLOROPLASTIC"/>
    <property type="match status" value="1"/>
</dbReference>
<name>A0A437QZV6_9GAMM</name>
<feature type="chain" id="PRO_5019188105" evidence="1">
    <location>
        <begin position="26"/>
        <end position="422"/>
    </location>
</feature>
<evidence type="ECO:0000256" key="1">
    <source>
        <dbReference type="SAM" id="SignalP"/>
    </source>
</evidence>
<dbReference type="InterPro" id="IPR001940">
    <property type="entry name" value="Peptidase_S1C"/>
</dbReference>
<feature type="signal peptide" evidence="1">
    <location>
        <begin position="1"/>
        <end position="25"/>
    </location>
</feature>
<dbReference type="PRINTS" id="PR00834">
    <property type="entry name" value="PROTEASES2C"/>
</dbReference>
<proteinExistence type="predicted"/>
<gene>
    <name evidence="2" type="ORF">EOE67_08755</name>
</gene>
<dbReference type="InterPro" id="IPR043504">
    <property type="entry name" value="Peptidase_S1_PA_chymotrypsin"/>
</dbReference>
<organism evidence="2 3">
    <name type="scientific">Rheinheimera riviphila</name>
    <dbReference type="NCBI Taxonomy" id="1834037"/>
    <lineage>
        <taxon>Bacteria</taxon>
        <taxon>Pseudomonadati</taxon>
        <taxon>Pseudomonadota</taxon>
        <taxon>Gammaproteobacteria</taxon>
        <taxon>Chromatiales</taxon>
        <taxon>Chromatiaceae</taxon>
        <taxon>Rheinheimera</taxon>
    </lineage>
</organism>
<keyword evidence="2" id="KW-0645">Protease</keyword>
<dbReference type="RefSeq" id="WP_127698716.1">
    <property type="nucleotide sequence ID" value="NZ_SACS01000007.1"/>
</dbReference>
<accession>A0A437QZV6</accession>
<dbReference type="AlphaFoldDB" id="A0A437QZV6"/>
<keyword evidence="3" id="KW-1185">Reference proteome</keyword>
<evidence type="ECO:0000313" key="2">
    <source>
        <dbReference type="EMBL" id="RVU39987.1"/>
    </source>
</evidence>
<comment type="caution">
    <text evidence="2">The sequence shown here is derived from an EMBL/GenBank/DDBJ whole genome shotgun (WGS) entry which is preliminary data.</text>
</comment>
<evidence type="ECO:0000313" key="3">
    <source>
        <dbReference type="Proteomes" id="UP000283077"/>
    </source>
</evidence>
<dbReference type="PANTHER" id="PTHR43019">
    <property type="entry name" value="SERINE ENDOPROTEASE DEGS"/>
    <property type="match status" value="1"/>
</dbReference>
<dbReference type="EMBL" id="SACS01000007">
    <property type="protein sequence ID" value="RVU39987.1"/>
    <property type="molecule type" value="Genomic_DNA"/>
</dbReference>
<keyword evidence="2" id="KW-0378">Hydrolase</keyword>
<dbReference type="Proteomes" id="UP000283077">
    <property type="component" value="Unassembled WGS sequence"/>
</dbReference>
<dbReference type="OrthoDB" id="8581982at2"/>
<dbReference type="Pfam" id="PF13365">
    <property type="entry name" value="Trypsin_2"/>
    <property type="match status" value="1"/>
</dbReference>
<reference evidence="2 3" key="1">
    <citation type="submission" date="2019-01" db="EMBL/GenBank/DDBJ databases">
        <authorList>
            <person name="Chen W.-M."/>
        </authorList>
    </citation>
    <scope>NUCLEOTIDE SEQUENCE [LARGE SCALE GENOMIC DNA]</scope>
    <source>
        <strain evidence="2 3">KYPC3</strain>
    </source>
</reference>
<dbReference type="GO" id="GO:0006508">
    <property type="term" value="P:proteolysis"/>
    <property type="evidence" value="ECO:0007669"/>
    <property type="project" value="UniProtKB-KW"/>
</dbReference>
<dbReference type="Gene3D" id="2.40.10.10">
    <property type="entry name" value="Trypsin-like serine proteases"/>
    <property type="match status" value="2"/>
</dbReference>
<keyword evidence="1" id="KW-0732">Signal</keyword>
<dbReference type="GO" id="GO:0004252">
    <property type="term" value="F:serine-type endopeptidase activity"/>
    <property type="evidence" value="ECO:0007669"/>
    <property type="project" value="InterPro"/>
</dbReference>